<evidence type="ECO:0000256" key="2">
    <source>
        <dbReference type="ARBA" id="ARBA00006024"/>
    </source>
</evidence>
<name>A0ABW1UP78_9LACO</name>
<feature type="transmembrane region" description="Helical" evidence="11">
    <location>
        <begin position="100"/>
        <end position="118"/>
    </location>
</feature>
<dbReference type="InterPro" id="IPR001757">
    <property type="entry name" value="P_typ_ATPase"/>
</dbReference>
<dbReference type="PANTHER" id="PTHR43079">
    <property type="entry name" value="PROBABLE CADMIUM/ZINC-TRANSPORTING ATPASE HMA1"/>
    <property type="match status" value="1"/>
</dbReference>
<keyword evidence="4 11" id="KW-0479">Metal-binding</keyword>
<dbReference type="InterPro" id="IPR044492">
    <property type="entry name" value="P_typ_ATPase_HD_dom"/>
</dbReference>
<dbReference type="InterPro" id="IPR023299">
    <property type="entry name" value="ATPase_P-typ_cyto_dom_N"/>
</dbReference>
<feature type="transmembrane region" description="Helical" evidence="11">
    <location>
        <begin position="607"/>
        <end position="627"/>
    </location>
</feature>
<feature type="transmembrane region" description="Helical" evidence="11">
    <location>
        <begin position="275"/>
        <end position="297"/>
    </location>
</feature>
<dbReference type="Gene3D" id="2.70.150.10">
    <property type="entry name" value="Calcium-transporting ATPase, cytoplasmic transduction domain A"/>
    <property type="match status" value="1"/>
</dbReference>
<dbReference type="SUPFAM" id="SSF81653">
    <property type="entry name" value="Calcium ATPase, transduction domain A"/>
    <property type="match status" value="1"/>
</dbReference>
<dbReference type="PRINTS" id="PR00120">
    <property type="entry name" value="HATPASE"/>
</dbReference>
<feature type="transmembrane region" description="Helical" evidence="11">
    <location>
        <begin position="303"/>
        <end position="327"/>
    </location>
</feature>
<keyword evidence="11" id="KW-1003">Cell membrane</keyword>
<reference evidence="15" key="1">
    <citation type="journal article" date="2019" name="Int. J. Syst. Evol. Microbiol.">
        <title>The Global Catalogue of Microorganisms (GCM) 10K type strain sequencing project: providing services to taxonomists for standard genome sequencing and annotation.</title>
        <authorList>
            <consortium name="The Broad Institute Genomics Platform"/>
            <consortium name="The Broad Institute Genome Sequencing Center for Infectious Disease"/>
            <person name="Wu L."/>
            <person name="Ma J."/>
        </authorList>
    </citation>
    <scope>NUCLEOTIDE SEQUENCE [LARGE SCALE GENOMIC DNA]</scope>
    <source>
        <strain evidence="15">CCM 8897</strain>
    </source>
</reference>
<dbReference type="PRINTS" id="PR00119">
    <property type="entry name" value="CATATPASE"/>
</dbReference>
<evidence type="ECO:0000256" key="12">
    <source>
        <dbReference type="SAM" id="MobiDB-lite"/>
    </source>
</evidence>
<evidence type="ECO:0000256" key="1">
    <source>
        <dbReference type="ARBA" id="ARBA00004141"/>
    </source>
</evidence>
<dbReference type="SUPFAM" id="SSF81665">
    <property type="entry name" value="Calcium ATPase, transmembrane domain M"/>
    <property type="match status" value="1"/>
</dbReference>
<dbReference type="InterPro" id="IPR008250">
    <property type="entry name" value="ATPase_P-typ_transduc_dom_A_sf"/>
</dbReference>
<keyword evidence="10 11" id="KW-0472">Membrane</keyword>
<dbReference type="NCBIfam" id="TIGR01494">
    <property type="entry name" value="ATPase_P-type"/>
    <property type="match status" value="1"/>
</dbReference>
<dbReference type="Pfam" id="PF00122">
    <property type="entry name" value="E1-E2_ATPase"/>
    <property type="match status" value="1"/>
</dbReference>
<proteinExistence type="inferred from homology"/>
<dbReference type="InterPro" id="IPR023214">
    <property type="entry name" value="HAD_sf"/>
</dbReference>
<evidence type="ECO:0000313" key="15">
    <source>
        <dbReference type="Proteomes" id="UP001596310"/>
    </source>
</evidence>
<evidence type="ECO:0000256" key="10">
    <source>
        <dbReference type="ARBA" id="ARBA00023136"/>
    </source>
</evidence>
<dbReference type="InterPro" id="IPR059000">
    <property type="entry name" value="ATPase_P-type_domA"/>
</dbReference>
<dbReference type="Gene3D" id="3.40.1110.10">
    <property type="entry name" value="Calcium-transporting ATPase, cytoplasmic domain N"/>
    <property type="match status" value="1"/>
</dbReference>
<evidence type="ECO:0000256" key="7">
    <source>
        <dbReference type="ARBA" id="ARBA00022842"/>
    </source>
</evidence>
<dbReference type="PANTHER" id="PTHR43079:SF1">
    <property type="entry name" value="CADMIUM_ZINC-TRANSPORTING ATPASE HMA1, CHLOROPLASTIC-RELATED"/>
    <property type="match status" value="1"/>
</dbReference>
<evidence type="ECO:0000259" key="13">
    <source>
        <dbReference type="Pfam" id="PF00122"/>
    </source>
</evidence>
<protein>
    <submittedName>
        <fullName evidence="14">Heavy metal translocating P-type ATPase</fullName>
    </submittedName>
</protein>
<feature type="transmembrane region" description="Helical" evidence="11">
    <location>
        <begin position="41"/>
        <end position="59"/>
    </location>
</feature>
<evidence type="ECO:0000256" key="4">
    <source>
        <dbReference type="ARBA" id="ARBA00022723"/>
    </source>
</evidence>
<evidence type="ECO:0000256" key="5">
    <source>
        <dbReference type="ARBA" id="ARBA00022741"/>
    </source>
</evidence>
<evidence type="ECO:0000256" key="9">
    <source>
        <dbReference type="ARBA" id="ARBA00022989"/>
    </source>
</evidence>
<feature type="transmembrane region" description="Helical" evidence="11">
    <location>
        <begin position="124"/>
        <end position="141"/>
    </location>
</feature>
<keyword evidence="6 11" id="KW-0067">ATP-binding</keyword>
<dbReference type="InterPro" id="IPR027256">
    <property type="entry name" value="P-typ_ATPase_IB"/>
</dbReference>
<dbReference type="Gene3D" id="3.40.50.1000">
    <property type="entry name" value="HAD superfamily/HAD-like"/>
    <property type="match status" value="1"/>
</dbReference>
<keyword evidence="8" id="KW-1278">Translocase</keyword>
<accession>A0ABW1UP78</accession>
<gene>
    <name evidence="14" type="ORF">ACFQHW_07825</name>
</gene>
<comment type="similarity">
    <text evidence="2 11">Belongs to the cation transport ATPase (P-type) (TC 3.A.3) family. Type IB subfamily.</text>
</comment>
<keyword evidence="7" id="KW-0460">Magnesium</keyword>
<evidence type="ECO:0000256" key="6">
    <source>
        <dbReference type="ARBA" id="ARBA00022840"/>
    </source>
</evidence>
<keyword evidence="3 11" id="KW-0812">Transmembrane</keyword>
<feature type="compositionally biased region" description="Polar residues" evidence="12">
    <location>
        <begin position="1"/>
        <end position="32"/>
    </location>
</feature>
<dbReference type="SFLD" id="SFLDS00003">
    <property type="entry name" value="Haloacid_Dehalogenase"/>
    <property type="match status" value="1"/>
</dbReference>
<dbReference type="Proteomes" id="UP001596310">
    <property type="component" value="Unassembled WGS sequence"/>
</dbReference>
<feature type="domain" description="P-type ATPase A" evidence="13">
    <location>
        <begin position="155"/>
        <end position="255"/>
    </location>
</feature>
<dbReference type="PROSITE" id="PS00154">
    <property type="entry name" value="ATPASE_E1_E2"/>
    <property type="match status" value="1"/>
</dbReference>
<feature type="region of interest" description="Disordered" evidence="12">
    <location>
        <begin position="1"/>
        <end position="34"/>
    </location>
</feature>
<comment type="caution">
    <text evidence="14">The sequence shown here is derived from an EMBL/GenBank/DDBJ whole genome shotgun (WGS) entry which is preliminary data.</text>
</comment>
<keyword evidence="9 11" id="KW-1133">Transmembrane helix</keyword>
<feature type="transmembrane region" description="Helical" evidence="11">
    <location>
        <begin position="633"/>
        <end position="656"/>
    </location>
</feature>
<dbReference type="CDD" id="cd07551">
    <property type="entry name" value="P-type_ATPase_HM_ZosA_PfeT-like"/>
    <property type="match status" value="1"/>
</dbReference>
<dbReference type="InterPro" id="IPR036412">
    <property type="entry name" value="HAD-like_sf"/>
</dbReference>
<organism evidence="14 15">
    <name type="scientific">Lapidilactobacillus achengensis</name>
    <dbReference type="NCBI Taxonomy" id="2486000"/>
    <lineage>
        <taxon>Bacteria</taxon>
        <taxon>Bacillati</taxon>
        <taxon>Bacillota</taxon>
        <taxon>Bacilli</taxon>
        <taxon>Lactobacillales</taxon>
        <taxon>Lactobacillaceae</taxon>
        <taxon>Lapidilactobacillus</taxon>
    </lineage>
</organism>
<evidence type="ECO:0000256" key="3">
    <source>
        <dbReference type="ARBA" id="ARBA00022692"/>
    </source>
</evidence>
<keyword evidence="15" id="KW-1185">Reference proteome</keyword>
<evidence type="ECO:0000313" key="14">
    <source>
        <dbReference type="EMBL" id="MFC6315468.1"/>
    </source>
</evidence>
<evidence type="ECO:0000256" key="8">
    <source>
        <dbReference type="ARBA" id="ARBA00022967"/>
    </source>
</evidence>
<evidence type="ECO:0000256" key="11">
    <source>
        <dbReference type="RuleBase" id="RU362081"/>
    </source>
</evidence>
<dbReference type="SFLD" id="SFLDG00002">
    <property type="entry name" value="C1.7:_P-type_atpase_like"/>
    <property type="match status" value="1"/>
</dbReference>
<comment type="subcellular location">
    <subcellularLocation>
        <location evidence="11">Cell membrane</location>
    </subcellularLocation>
    <subcellularLocation>
        <location evidence="1">Membrane</location>
        <topology evidence="1">Multi-pass membrane protein</topology>
    </subcellularLocation>
</comment>
<dbReference type="SUPFAM" id="SSF56784">
    <property type="entry name" value="HAD-like"/>
    <property type="match status" value="1"/>
</dbReference>
<dbReference type="NCBIfam" id="TIGR01525">
    <property type="entry name" value="ATPase-IB_hvy"/>
    <property type="match status" value="1"/>
</dbReference>
<dbReference type="RefSeq" id="WP_125602050.1">
    <property type="nucleotide sequence ID" value="NZ_JBHSSM010000018.1"/>
</dbReference>
<sequence>MQINQSNERAASCDQKQNSTQHPGQTTKINQEQADRNHEKTALRLYLLGLVLFLGAWLIKTPSPWLNDIGFVLATLTAGYHVMLEGFGETISDSRRQKRFAPNIHILMTLAAVGAILIGSFEEAALLILIFAGAHFLEEYAEGKSKREITKLLKMNPTEARLVQADGTTKIVPVAELAIGDQVQVLNGGQVPTDGRILSGTTAIDEASITGESIPKEKTVGDEVFGSTINGNGTFLMTVTKDSSETVFAKILQLVDQSQNNLTKAATKIKKIEPIYVQAVLYLFPLVILAGALLLGWSWSLSLYRGMVFLISASPCALAASAVPATLSGISNLAKKGVLFKGGAYLANLSDLQAICFDKTGTLTAGKPVVTDAEFFGLTEPEQQHLLAVVTAMEKSANHPLATAIVTKFADQVPALPISASNQVGEGLTATYQQVTYQIAKPSVFPTVSATISQRQAQLAQAGKTVVYLAQNHQVVGLLALMDVPNQNSQAAIAYFKRQHVHTTMITGDAQATGQAVAQQLQIDSVVANVLPEDKSSIIAQQKAQYGLVGMVGDGVNDAPALVKADVGIAMGDGTDVAIDVADVVLMQNDLSKLSYAHRTSKRLNRVVYQNMIFSMIVVLLLVTLNFMGQMDIALGVIAHEGSTLVVILNGLRLLIPSRIKA</sequence>
<dbReference type="InterPro" id="IPR051949">
    <property type="entry name" value="Cation_Transport_ATPase"/>
</dbReference>
<dbReference type="InterPro" id="IPR018303">
    <property type="entry name" value="ATPase_P-typ_P_site"/>
</dbReference>
<dbReference type="InterPro" id="IPR023298">
    <property type="entry name" value="ATPase_P-typ_TM_dom_sf"/>
</dbReference>
<dbReference type="EMBL" id="JBHSSM010000018">
    <property type="protein sequence ID" value="MFC6315468.1"/>
    <property type="molecule type" value="Genomic_DNA"/>
</dbReference>
<feature type="transmembrane region" description="Helical" evidence="11">
    <location>
        <begin position="65"/>
        <end position="88"/>
    </location>
</feature>
<dbReference type="Pfam" id="PF00702">
    <property type="entry name" value="Hydrolase"/>
    <property type="match status" value="1"/>
</dbReference>
<keyword evidence="5 11" id="KW-0547">Nucleotide-binding</keyword>
<dbReference type="SFLD" id="SFLDF00027">
    <property type="entry name" value="p-type_atpase"/>
    <property type="match status" value="1"/>
</dbReference>